<dbReference type="InterPro" id="IPR002083">
    <property type="entry name" value="MATH/TRAF_dom"/>
</dbReference>
<protein>
    <recommendedName>
        <fullName evidence="2">MATH domain-containing protein</fullName>
    </recommendedName>
</protein>
<evidence type="ECO:0000256" key="1">
    <source>
        <dbReference type="SAM" id="MobiDB-lite"/>
    </source>
</evidence>
<dbReference type="PANTHER" id="PTHR26379:SF483">
    <property type="entry name" value="OS11G0619800 PROTEIN"/>
    <property type="match status" value="1"/>
</dbReference>
<dbReference type="GO" id="GO:0016567">
    <property type="term" value="P:protein ubiquitination"/>
    <property type="evidence" value="ECO:0007669"/>
    <property type="project" value="InterPro"/>
</dbReference>
<keyword evidence="4" id="KW-1185">Reference proteome</keyword>
<name>A0A1E5VV13_9POAL</name>
<dbReference type="Gene3D" id="2.60.210.10">
    <property type="entry name" value="Apoptosis, Tumor Necrosis Factor Receptor Associated Protein 2, Chain A"/>
    <property type="match status" value="2"/>
</dbReference>
<organism evidence="3 4">
    <name type="scientific">Dichanthelium oligosanthes</name>
    <dbReference type="NCBI Taxonomy" id="888268"/>
    <lineage>
        <taxon>Eukaryota</taxon>
        <taxon>Viridiplantae</taxon>
        <taxon>Streptophyta</taxon>
        <taxon>Embryophyta</taxon>
        <taxon>Tracheophyta</taxon>
        <taxon>Spermatophyta</taxon>
        <taxon>Magnoliopsida</taxon>
        <taxon>Liliopsida</taxon>
        <taxon>Poales</taxon>
        <taxon>Poaceae</taxon>
        <taxon>PACMAD clade</taxon>
        <taxon>Panicoideae</taxon>
        <taxon>Panicodae</taxon>
        <taxon>Paniceae</taxon>
        <taxon>Dichantheliinae</taxon>
        <taxon>Dichanthelium</taxon>
    </lineage>
</organism>
<feature type="region of interest" description="Disordered" evidence="1">
    <location>
        <begin position="1"/>
        <end position="21"/>
    </location>
</feature>
<sequence length="254" mass="28208">MSSSPVPADGDRNGATTIATETATGSHELVVRRYSKSKGLLGVGRAMHSHAFDVGGHRWCIAYFPDGERDEYEEYIAVFLLVDPDVEGHVKVRCEFSLLDQDGEAVPAYRRWGINTFSSTDCGWVSHLIRREELESSPYLHDDSFRIRYDVTVVKEIQTDQVAIPTDLQLHRRLGDGGSATTIATETVTGSHLHVVDGYSKTKGVLGVGRCYYSGIFAVAGHNCCVLYYPDCCKHECSDYNSVFLKLTLLSWDT</sequence>
<dbReference type="CDD" id="cd00121">
    <property type="entry name" value="MATH"/>
    <property type="match status" value="2"/>
</dbReference>
<evidence type="ECO:0000259" key="2">
    <source>
        <dbReference type="PROSITE" id="PS50144"/>
    </source>
</evidence>
<proteinExistence type="predicted"/>
<reference evidence="3 4" key="1">
    <citation type="submission" date="2016-09" db="EMBL/GenBank/DDBJ databases">
        <title>The draft genome of Dichanthelium oligosanthes: A C3 panicoid grass species.</title>
        <authorList>
            <person name="Studer A.J."/>
            <person name="Schnable J.C."/>
            <person name="Brutnell T.P."/>
        </authorList>
    </citation>
    <scope>NUCLEOTIDE SEQUENCE [LARGE SCALE GENOMIC DNA]</scope>
    <source>
        <strain evidence="4">cv. Kellogg 1175</strain>
        <tissue evidence="3">Leaf</tissue>
    </source>
</reference>
<dbReference type="EMBL" id="LWDX02028746">
    <property type="protein sequence ID" value="OEL28973.1"/>
    <property type="molecule type" value="Genomic_DNA"/>
</dbReference>
<dbReference type="OrthoDB" id="684466at2759"/>
<dbReference type="InterPro" id="IPR045005">
    <property type="entry name" value="BPM1-6"/>
</dbReference>
<accession>A0A1E5VV13</accession>
<dbReference type="InterPro" id="IPR008974">
    <property type="entry name" value="TRAF-like"/>
</dbReference>
<dbReference type="SMART" id="SM00061">
    <property type="entry name" value="MATH"/>
    <property type="match status" value="1"/>
</dbReference>
<evidence type="ECO:0000313" key="3">
    <source>
        <dbReference type="EMBL" id="OEL28973.1"/>
    </source>
</evidence>
<feature type="domain" description="MATH" evidence="2">
    <location>
        <begin position="24"/>
        <end position="151"/>
    </location>
</feature>
<gene>
    <name evidence="3" type="ORF">BAE44_0010009</name>
</gene>
<dbReference type="PROSITE" id="PS50144">
    <property type="entry name" value="MATH"/>
    <property type="match status" value="1"/>
</dbReference>
<dbReference type="STRING" id="888268.A0A1E5VV13"/>
<comment type="caution">
    <text evidence="3">The sequence shown here is derived from an EMBL/GenBank/DDBJ whole genome shotgun (WGS) entry which is preliminary data.</text>
</comment>
<dbReference type="PANTHER" id="PTHR26379">
    <property type="entry name" value="BTB/POZ AND MATH DOMAIN-CONTAINING PROTEIN 1"/>
    <property type="match status" value="1"/>
</dbReference>
<evidence type="ECO:0000313" key="4">
    <source>
        <dbReference type="Proteomes" id="UP000095767"/>
    </source>
</evidence>
<dbReference type="SUPFAM" id="SSF49599">
    <property type="entry name" value="TRAF domain-like"/>
    <property type="match status" value="2"/>
</dbReference>
<dbReference type="Pfam" id="PF22486">
    <property type="entry name" value="MATH_2"/>
    <property type="match status" value="1"/>
</dbReference>
<dbReference type="AlphaFoldDB" id="A0A1E5VV13"/>
<dbReference type="Proteomes" id="UP000095767">
    <property type="component" value="Unassembled WGS sequence"/>
</dbReference>